<dbReference type="AlphaFoldDB" id="A0A840NCK3"/>
<keyword evidence="4" id="KW-1185">Reference proteome</keyword>
<evidence type="ECO:0000259" key="2">
    <source>
        <dbReference type="Pfam" id="PF04149"/>
    </source>
</evidence>
<dbReference type="Pfam" id="PF04149">
    <property type="entry name" value="DUF397"/>
    <property type="match status" value="1"/>
</dbReference>
<dbReference type="RefSeq" id="WP_184478309.1">
    <property type="nucleotide sequence ID" value="NZ_JACHIV010000001.1"/>
</dbReference>
<protein>
    <recommendedName>
        <fullName evidence="2">DUF397 domain-containing protein</fullName>
    </recommendedName>
</protein>
<evidence type="ECO:0000313" key="3">
    <source>
        <dbReference type="EMBL" id="MBB5068651.1"/>
    </source>
</evidence>
<comment type="caution">
    <text evidence="3">The sequence shown here is derived from an EMBL/GenBank/DDBJ whole genome shotgun (WGS) entry which is preliminary data.</text>
</comment>
<organism evidence="3 4">
    <name type="scientific">Saccharopolyspora gloriosae</name>
    <dbReference type="NCBI Taxonomy" id="455344"/>
    <lineage>
        <taxon>Bacteria</taxon>
        <taxon>Bacillati</taxon>
        <taxon>Actinomycetota</taxon>
        <taxon>Actinomycetes</taxon>
        <taxon>Pseudonocardiales</taxon>
        <taxon>Pseudonocardiaceae</taxon>
        <taxon>Saccharopolyspora</taxon>
    </lineage>
</organism>
<accession>A0A840NCK3</accession>
<feature type="domain" description="DUF397" evidence="2">
    <location>
        <begin position="10"/>
        <end position="61"/>
    </location>
</feature>
<proteinExistence type="predicted"/>
<dbReference type="EMBL" id="JACHIV010000001">
    <property type="protein sequence ID" value="MBB5068651.1"/>
    <property type="molecule type" value="Genomic_DNA"/>
</dbReference>
<dbReference type="Proteomes" id="UP000580474">
    <property type="component" value="Unassembled WGS sequence"/>
</dbReference>
<sequence>MTVRQEIPGGWRKSSRSTQTDSCVEVGRVTGGAAVRDTKDRASGHFTATSAQWSAFVGAIRHGRFDA</sequence>
<reference evidence="3 4" key="1">
    <citation type="submission" date="2020-08" db="EMBL/GenBank/DDBJ databases">
        <title>Sequencing the genomes of 1000 actinobacteria strains.</title>
        <authorList>
            <person name="Klenk H.-P."/>
        </authorList>
    </citation>
    <scope>NUCLEOTIDE SEQUENCE [LARGE SCALE GENOMIC DNA]</scope>
    <source>
        <strain evidence="3 4">DSM 45582</strain>
    </source>
</reference>
<dbReference type="InterPro" id="IPR007278">
    <property type="entry name" value="DUF397"/>
</dbReference>
<evidence type="ECO:0000256" key="1">
    <source>
        <dbReference type="SAM" id="MobiDB-lite"/>
    </source>
</evidence>
<name>A0A840NCK3_9PSEU</name>
<gene>
    <name evidence="3" type="ORF">BJ969_001739</name>
</gene>
<feature type="region of interest" description="Disordered" evidence="1">
    <location>
        <begin position="1"/>
        <end position="22"/>
    </location>
</feature>
<evidence type="ECO:0000313" key="4">
    <source>
        <dbReference type="Proteomes" id="UP000580474"/>
    </source>
</evidence>